<accession>A0A1G4TIG2</accession>
<proteinExistence type="inferred from homology"/>
<evidence type="ECO:0000256" key="2">
    <source>
        <dbReference type="ARBA" id="ARBA00004249"/>
    </source>
</evidence>
<name>A0A1G4TIG2_9HYPH</name>
<keyword evidence="12 15" id="KW-0472">Membrane</keyword>
<keyword evidence="11 15" id="KW-1133">Transmembrane helix</keyword>
<keyword evidence="8" id="KW-0997">Cell inner membrane</keyword>
<feature type="compositionally biased region" description="Low complexity" evidence="14">
    <location>
        <begin position="152"/>
        <end position="192"/>
    </location>
</feature>
<evidence type="ECO:0000256" key="4">
    <source>
        <dbReference type="ARBA" id="ARBA00011471"/>
    </source>
</evidence>
<evidence type="ECO:0000256" key="5">
    <source>
        <dbReference type="ARBA" id="ARBA00022090"/>
    </source>
</evidence>
<dbReference type="Gene3D" id="3.30.420.270">
    <property type="match status" value="1"/>
</dbReference>
<keyword evidence="17" id="KW-1185">Reference proteome</keyword>
<evidence type="ECO:0000313" key="17">
    <source>
        <dbReference type="Proteomes" id="UP000198889"/>
    </source>
</evidence>
<dbReference type="Proteomes" id="UP000198889">
    <property type="component" value="Unassembled WGS sequence"/>
</dbReference>
<dbReference type="PANTHER" id="PTHR30558">
    <property type="entry name" value="EXBD MEMBRANE COMPONENT OF PMF-DRIVEN MACROMOLECULE IMPORT SYSTEM"/>
    <property type="match status" value="1"/>
</dbReference>
<gene>
    <name evidence="16" type="ORF">SAMN05660859_2940</name>
</gene>
<comment type="function">
    <text evidence="1">Involved in the TonB-dependent energy-dependent transport of various receptor-bound substrates.</text>
</comment>
<dbReference type="Pfam" id="PF02472">
    <property type="entry name" value="ExbD"/>
    <property type="match status" value="1"/>
</dbReference>
<dbReference type="AlphaFoldDB" id="A0A1G4TIG2"/>
<reference evidence="17" key="1">
    <citation type="submission" date="2016-10" db="EMBL/GenBank/DDBJ databases">
        <authorList>
            <person name="Varghese N."/>
            <person name="Submissions S."/>
        </authorList>
    </citation>
    <scope>NUCLEOTIDE SEQUENCE [LARGE SCALE GENOMIC DNA]</scope>
    <source>
        <strain evidence="17">CGMCC 1.1761</strain>
    </source>
</reference>
<evidence type="ECO:0000256" key="3">
    <source>
        <dbReference type="ARBA" id="ARBA00005811"/>
    </source>
</evidence>
<dbReference type="PANTHER" id="PTHR30558:SF9">
    <property type="entry name" value="BIOPOLYMER TRANSPORT PROTEIN EXBD"/>
    <property type="match status" value="1"/>
</dbReference>
<dbReference type="GO" id="GO:0005886">
    <property type="term" value="C:plasma membrane"/>
    <property type="evidence" value="ECO:0007669"/>
    <property type="project" value="UniProtKB-SubCell"/>
</dbReference>
<protein>
    <recommendedName>
        <fullName evidence="5">Biopolymer transport protein ExbD</fullName>
    </recommendedName>
</protein>
<evidence type="ECO:0000256" key="13">
    <source>
        <dbReference type="RuleBase" id="RU003879"/>
    </source>
</evidence>
<keyword evidence="10 13" id="KW-0653">Protein transport</keyword>
<dbReference type="NCBIfam" id="TIGR02803">
    <property type="entry name" value="ExbD_1"/>
    <property type="match status" value="1"/>
</dbReference>
<dbReference type="GO" id="GO:0022857">
    <property type="term" value="F:transmembrane transporter activity"/>
    <property type="evidence" value="ECO:0007669"/>
    <property type="project" value="InterPro"/>
</dbReference>
<evidence type="ECO:0000256" key="9">
    <source>
        <dbReference type="ARBA" id="ARBA00022692"/>
    </source>
</evidence>
<evidence type="ECO:0000256" key="10">
    <source>
        <dbReference type="ARBA" id="ARBA00022927"/>
    </source>
</evidence>
<dbReference type="InterPro" id="IPR014170">
    <property type="entry name" value="TonB_ExbD_1"/>
</dbReference>
<evidence type="ECO:0000256" key="6">
    <source>
        <dbReference type="ARBA" id="ARBA00022448"/>
    </source>
</evidence>
<dbReference type="GO" id="GO:0015031">
    <property type="term" value="P:protein transport"/>
    <property type="evidence" value="ECO:0007669"/>
    <property type="project" value="UniProtKB-KW"/>
</dbReference>
<keyword evidence="9 13" id="KW-0812">Transmembrane</keyword>
<dbReference type="STRING" id="177413.SAMN05660859_2940"/>
<evidence type="ECO:0000256" key="8">
    <source>
        <dbReference type="ARBA" id="ARBA00022519"/>
    </source>
</evidence>
<evidence type="ECO:0000256" key="12">
    <source>
        <dbReference type="ARBA" id="ARBA00023136"/>
    </source>
</evidence>
<evidence type="ECO:0000256" key="14">
    <source>
        <dbReference type="SAM" id="MobiDB-lite"/>
    </source>
</evidence>
<evidence type="ECO:0000313" key="16">
    <source>
        <dbReference type="EMBL" id="SCW80379.1"/>
    </source>
</evidence>
<evidence type="ECO:0000256" key="1">
    <source>
        <dbReference type="ARBA" id="ARBA00003540"/>
    </source>
</evidence>
<evidence type="ECO:0000256" key="15">
    <source>
        <dbReference type="SAM" id="Phobius"/>
    </source>
</evidence>
<keyword evidence="6 13" id="KW-0813">Transport</keyword>
<keyword evidence="7" id="KW-1003">Cell membrane</keyword>
<dbReference type="InterPro" id="IPR003400">
    <property type="entry name" value="ExbD"/>
</dbReference>
<evidence type="ECO:0000256" key="7">
    <source>
        <dbReference type="ARBA" id="ARBA00022475"/>
    </source>
</evidence>
<feature type="region of interest" description="Disordered" evidence="14">
    <location>
        <begin position="141"/>
        <end position="192"/>
    </location>
</feature>
<dbReference type="EMBL" id="FMTP01000004">
    <property type="protein sequence ID" value="SCW80379.1"/>
    <property type="molecule type" value="Genomic_DNA"/>
</dbReference>
<sequence length="192" mass="19672">MGAKLQSTETDDLVENHEINVTPFIDVILVLLIIFMVAAPLSTVDVAVDLPASNAQVQPRPDKPVYLTVKSDLVLAIGNDDVLRPSLGATLDRTTENKRDTRIFLRADKTVDYGELMEVMNLLRAAGYLKIALVGVEMTSQPAPAAPPAPGAVPAAAGASPTTPAPASAAPAAAPAPAVAAPVAPASGVPAP</sequence>
<evidence type="ECO:0000256" key="11">
    <source>
        <dbReference type="ARBA" id="ARBA00022989"/>
    </source>
</evidence>
<dbReference type="RefSeq" id="WP_091440981.1">
    <property type="nucleotide sequence ID" value="NZ_FMTP01000004.1"/>
</dbReference>
<organism evidence="16 17">
    <name type="scientific">Ancylobacter rudongensis</name>
    <dbReference type="NCBI Taxonomy" id="177413"/>
    <lineage>
        <taxon>Bacteria</taxon>
        <taxon>Pseudomonadati</taxon>
        <taxon>Pseudomonadota</taxon>
        <taxon>Alphaproteobacteria</taxon>
        <taxon>Hyphomicrobiales</taxon>
        <taxon>Xanthobacteraceae</taxon>
        <taxon>Ancylobacter</taxon>
    </lineage>
</organism>
<comment type="similarity">
    <text evidence="3 13">Belongs to the ExbD/TolR family.</text>
</comment>
<comment type="subunit">
    <text evidence="4">The accessory proteins ExbB and ExbD seem to form a complex with TonB.</text>
</comment>
<comment type="subcellular location">
    <subcellularLocation>
        <location evidence="2">Cell inner membrane</location>
        <topology evidence="2">Single-pass type II membrane protein</topology>
    </subcellularLocation>
    <subcellularLocation>
        <location evidence="13">Cell membrane</location>
        <topology evidence="13">Single-pass type II membrane protein</topology>
    </subcellularLocation>
</comment>
<feature type="transmembrane region" description="Helical" evidence="15">
    <location>
        <begin position="21"/>
        <end position="41"/>
    </location>
</feature>